<comment type="caution">
    <text evidence="14">The sequence shown here is derived from an EMBL/GenBank/DDBJ whole genome shotgun (WGS) entry which is preliminary data.</text>
</comment>
<evidence type="ECO:0000256" key="1">
    <source>
        <dbReference type="ARBA" id="ARBA00012073"/>
    </source>
</evidence>
<dbReference type="PROSITE" id="PS51547">
    <property type="entry name" value="C2_PI3K"/>
    <property type="match status" value="1"/>
</dbReference>
<dbReference type="Pfam" id="PF00613">
    <property type="entry name" value="PI3Ka"/>
    <property type="match status" value="1"/>
</dbReference>
<comment type="catalytic activity">
    <reaction evidence="7">
        <text>a 1,2-diacyl-sn-glycero-3-phospho-(1D-myo-inositol) + ATP = a 1,2-diacyl-sn-glycero-3-phospho-(1D-myo-inositol-3-phosphate) + ADP + H(+)</text>
        <dbReference type="Rhea" id="RHEA:12709"/>
        <dbReference type="ChEBI" id="CHEBI:15378"/>
        <dbReference type="ChEBI" id="CHEBI:30616"/>
        <dbReference type="ChEBI" id="CHEBI:57880"/>
        <dbReference type="ChEBI" id="CHEBI:58088"/>
        <dbReference type="ChEBI" id="CHEBI:456216"/>
        <dbReference type="EC" id="2.7.1.137"/>
    </reaction>
    <physiologicalReaction direction="left-to-right" evidence="7">
        <dbReference type="Rhea" id="RHEA:12710"/>
    </physiologicalReaction>
</comment>
<dbReference type="FunFam" id="1.10.1070.11:FF:000002">
    <property type="entry name" value="Phosphatidylinositol 3-kinase catalytic subunit type 3"/>
    <property type="match status" value="1"/>
</dbReference>
<dbReference type="InterPro" id="IPR015433">
    <property type="entry name" value="PI3/4_kinase"/>
</dbReference>
<dbReference type="InterPro" id="IPR042236">
    <property type="entry name" value="PI3K_accessory_sf"/>
</dbReference>
<evidence type="ECO:0000256" key="10">
    <source>
        <dbReference type="SAM" id="MobiDB-lite"/>
    </source>
</evidence>
<evidence type="ECO:0000259" key="12">
    <source>
        <dbReference type="PROSITE" id="PS51545"/>
    </source>
</evidence>
<evidence type="ECO:0000256" key="6">
    <source>
        <dbReference type="ARBA" id="ARBA00022840"/>
    </source>
</evidence>
<dbReference type="SMART" id="SM00142">
    <property type="entry name" value="PI3K_C2"/>
    <property type="match status" value="1"/>
</dbReference>
<dbReference type="Pfam" id="PF00792">
    <property type="entry name" value="PI3K_C2"/>
    <property type="match status" value="1"/>
</dbReference>
<dbReference type="PANTHER" id="PTHR10048">
    <property type="entry name" value="PHOSPHATIDYLINOSITOL KINASE"/>
    <property type="match status" value="1"/>
</dbReference>
<comment type="similarity">
    <text evidence="8 9">Belongs to the PI3/PI4-kinase family.</text>
</comment>
<dbReference type="SUPFAM" id="SSF48371">
    <property type="entry name" value="ARM repeat"/>
    <property type="match status" value="1"/>
</dbReference>
<dbReference type="InterPro" id="IPR002420">
    <property type="entry name" value="PI3K-type_C2_dom"/>
</dbReference>
<dbReference type="AlphaFoldDB" id="A0ABD1F7R9"/>
<dbReference type="CDD" id="cd08397">
    <property type="entry name" value="C2_PI3K_class_III"/>
    <property type="match status" value="1"/>
</dbReference>
<feature type="domain" description="PIK helical" evidence="12">
    <location>
        <begin position="285"/>
        <end position="568"/>
    </location>
</feature>
<dbReference type="PIRSF" id="PIRSF000587">
    <property type="entry name" value="PI3K_Vps34"/>
    <property type="match status" value="1"/>
</dbReference>
<accession>A0ABD1F7R9</accession>
<dbReference type="EMBL" id="JBDJPC010000003">
    <property type="protein sequence ID" value="KAL1510020.1"/>
    <property type="molecule type" value="Genomic_DNA"/>
</dbReference>
<dbReference type="Gene3D" id="3.30.1010.10">
    <property type="entry name" value="Phosphatidylinositol 3-kinase Catalytic Subunit, Chain A, domain 4"/>
    <property type="match status" value="1"/>
</dbReference>
<dbReference type="GO" id="GO:0005524">
    <property type="term" value="F:ATP binding"/>
    <property type="evidence" value="ECO:0007669"/>
    <property type="project" value="UniProtKB-UniRule"/>
</dbReference>
<evidence type="ECO:0000256" key="4">
    <source>
        <dbReference type="ARBA" id="ARBA00022741"/>
    </source>
</evidence>
<dbReference type="InterPro" id="IPR000403">
    <property type="entry name" value="PI3/4_kinase_cat_dom"/>
</dbReference>
<dbReference type="InterPro" id="IPR001263">
    <property type="entry name" value="PI3K_accessory_dom"/>
</dbReference>
<dbReference type="PANTHER" id="PTHR10048:SF7">
    <property type="entry name" value="PHOSPHATIDYLINOSITOL 3-KINASE CATALYTIC SUBUNIT TYPE 3"/>
    <property type="match status" value="1"/>
</dbReference>
<sequence length="945" mass="108448">MDELSDKFYYLYSSEVPLAIQIKIGTLDGKRIKPTYEDLLKDPYLKFSGACEDKCSDLMVECQIWDNNEPLCLPVQTEYKSFTNRWNWNEWLQMPLEFCDLPRTAQLAITIYDCAGPDKLVPVGGTTVSLFSKHGVFREGLIDLRVWPNVVADGKSPTSTPGKGHDGNRNSKDQMWKLGKLAKKHKNGHIPKVDWLDRLTFRELEVINEKEKRSSNYMYLTVEFQKIFFDDIQHHVVYFEQNGEEIHTFKANADLVFVPDPEIGKENLVERKHHLLARSLRSGHNDKDAKPNAIIRDVLNQIVAYPPTQPLSNEEQDYVWKFRFYLSTQKKALAKFLKCVNWRHHNEVRQALHLIDIWVPMDVEDALELLSPNFTHPAVRRYAVSRLQQAPDDEILLYLLQLVQALKYENFKTIEEGYVRITGQEALPSMEEGSTGNCLEKKDSKDSNNTITADSSLHRSSSYIRADYLASSVINSVVEVNTSVNRTQQVQSSLLQNACIESGNTDTLQSHSYNDEEEVNGLASFLIYRACKNFTLANYFYWYLLLECGDQDTGAIRQDNKDEKFEETRHMYVTVMKTFSQTLARGVESMQKKRVVLSKQQKFIDKLVQLIKAVTKENASRSKKIQKLKELLSDADAFKYNFAKFDPIPFPLDPEVIITGIIAEKTIVFKSAQMPARLHFTTIDNQEYVAIFKLGDDLRQDQLILQMITLMDKLLNKENLDLKLTPYRVLATGIKHGFVQFIHSTPVAEVLTTEGSIHNYFKKYHPQENAPYGIQPDIMDAYIRSCAGYCVITYILGVGDRHLDNLLLSQDGRLFHIDFGYILGRDPKPLPPPPMKLSKEMVEAMGGVNSEHYQEFKKLCYTAFLHLRRHANLMLNLFSLMVDATVTDIALEPDKAVKKVQDKLMLDLGDEEAVHEMQNLIDSSVTAVMAAIVEQLHKITQYMRN</sequence>
<evidence type="ECO:0000313" key="14">
    <source>
        <dbReference type="EMBL" id="KAL1510020.1"/>
    </source>
</evidence>
<dbReference type="SMART" id="SM00145">
    <property type="entry name" value="PI3Ka"/>
    <property type="match status" value="1"/>
</dbReference>
<dbReference type="SUPFAM" id="SSF49562">
    <property type="entry name" value="C2 domain (Calcium/lipid-binding domain, CaLB)"/>
    <property type="match status" value="1"/>
</dbReference>
<gene>
    <name evidence="14" type="ORF">ABEB36_004678</name>
</gene>
<dbReference type="InterPro" id="IPR036940">
    <property type="entry name" value="PI3/4_kinase_cat_sf"/>
</dbReference>
<dbReference type="InterPro" id="IPR016024">
    <property type="entry name" value="ARM-type_fold"/>
</dbReference>
<evidence type="ECO:0000256" key="8">
    <source>
        <dbReference type="PIRNR" id="PIRNR000587"/>
    </source>
</evidence>
<feature type="domain" description="C2 PI3K-type" evidence="13">
    <location>
        <begin position="36"/>
        <end position="185"/>
    </location>
</feature>
<dbReference type="Proteomes" id="UP001566132">
    <property type="component" value="Unassembled WGS sequence"/>
</dbReference>
<proteinExistence type="inferred from homology"/>
<feature type="domain" description="PI3K/PI4K catalytic" evidence="11">
    <location>
        <begin position="662"/>
        <end position="929"/>
    </location>
</feature>
<dbReference type="CDD" id="cd00896">
    <property type="entry name" value="PI3Kc_III"/>
    <property type="match status" value="1"/>
</dbReference>
<dbReference type="InterPro" id="IPR008290">
    <property type="entry name" value="PI3K_Vps34"/>
</dbReference>
<evidence type="ECO:0000256" key="2">
    <source>
        <dbReference type="ARBA" id="ARBA00019787"/>
    </source>
</evidence>
<dbReference type="GO" id="GO:0006914">
    <property type="term" value="P:autophagy"/>
    <property type="evidence" value="ECO:0007669"/>
    <property type="project" value="UniProtKB-ARBA"/>
</dbReference>
<dbReference type="Gene3D" id="2.60.40.150">
    <property type="entry name" value="C2 domain"/>
    <property type="match status" value="1"/>
</dbReference>
<keyword evidence="3 8" id="KW-0808">Transferase</keyword>
<reference evidence="14 15" key="1">
    <citation type="submission" date="2024-05" db="EMBL/GenBank/DDBJ databases">
        <title>Genetic variation in Jamaican populations of the coffee berry borer (Hypothenemus hampei).</title>
        <authorList>
            <person name="Errbii M."/>
            <person name="Myrie A."/>
        </authorList>
    </citation>
    <scope>NUCLEOTIDE SEQUENCE [LARGE SCALE GENOMIC DNA]</scope>
    <source>
        <strain evidence="14">JA-Hopewell-2020-01-JO</strain>
        <tissue evidence="14">Whole body</tissue>
    </source>
</reference>
<dbReference type="GO" id="GO:0016303">
    <property type="term" value="F:1-phosphatidylinositol-3-kinase activity"/>
    <property type="evidence" value="ECO:0007669"/>
    <property type="project" value="UniProtKB-UniRule"/>
</dbReference>
<dbReference type="Gene3D" id="1.25.40.70">
    <property type="entry name" value="Phosphatidylinositol 3-kinase, accessory domain (PIK)"/>
    <property type="match status" value="1"/>
</dbReference>
<evidence type="ECO:0000259" key="13">
    <source>
        <dbReference type="PROSITE" id="PS51547"/>
    </source>
</evidence>
<keyword evidence="6 8" id="KW-0067">ATP-binding</keyword>
<feature type="region of interest" description="Disordered" evidence="10">
    <location>
        <begin position="430"/>
        <end position="452"/>
    </location>
</feature>
<dbReference type="Pfam" id="PF00454">
    <property type="entry name" value="PI3_PI4_kinase"/>
    <property type="match status" value="1"/>
</dbReference>
<dbReference type="SMART" id="SM00146">
    <property type="entry name" value="PI3Kc"/>
    <property type="match status" value="1"/>
</dbReference>
<dbReference type="SUPFAM" id="SSF56112">
    <property type="entry name" value="Protein kinase-like (PK-like)"/>
    <property type="match status" value="1"/>
</dbReference>
<evidence type="ECO:0000313" key="15">
    <source>
        <dbReference type="Proteomes" id="UP001566132"/>
    </source>
</evidence>
<evidence type="ECO:0000256" key="3">
    <source>
        <dbReference type="ARBA" id="ARBA00022679"/>
    </source>
</evidence>
<evidence type="ECO:0000256" key="5">
    <source>
        <dbReference type="ARBA" id="ARBA00022777"/>
    </source>
</evidence>
<evidence type="ECO:0000256" key="9">
    <source>
        <dbReference type="PROSITE-ProRule" id="PRU00880"/>
    </source>
</evidence>
<evidence type="ECO:0000259" key="11">
    <source>
        <dbReference type="PROSITE" id="PS50290"/>
    </source>
</evidence>
<keyword evidence="5 8" id="KW-0418">Kinase</keyword>
<dbReference type="PROSITE" id="PS00915">
    <property type="entry name" value="PI3_4_KINASE_1"/>
    <property type="match status" value="1"/>
</dbReference>
<dbReference type="InterPro" id="IPR057756">
    <property type="entry name" value="PI3-kinase_type3/VPS34_cat"/>
</dbReference>
<dbReference type="FunFam" id="2.60.40.150:FF:000274">
    <property type="entry name" value="Phosphatidylinositol 3-kinase catalytic subunit type 3"/>
    <property type="match status" value="1"/>
</dbReference>
<dbReference type="PROSITE" id="PS00916">
    <property type="entry name" value="PI3_4_KINASE_2"/>
    <property type="match status" value="1"/>
</dbReference>
<name>A0ABD1F7R9_HYPHA</name>
<dbReference type="InterPro" id="IPR035892">
    <property type="entry name" value="C2_domain_sf"/>
</dbReference>
<dbReference type="InterPro" id="IPR011009">
    <property type="entry name" value="Kinase-like_dom_sf"/>
</dbReference>
<dbReference type="Gene3D" id="1.10.1070.11">
    <property type="entry name" value="Phosphatidylinositol 3-/4-kinase, catalytic domain"/>
    <property type="match status" value="1"/>
</dbReference>
<organism evidence="14 15">
    <name type="scientific">Hypothenemus hampei</name>
    <name type="common">Coffee berry borer</name>
    <dbReference type="NCBI Taxonomy" id="57062"/>
    <lineage>
        <taxon>Eukaryota</taxon>
        <taxon>Metazoa</taxon>
        <taxon>Ecdysozoa</taxon>
        <taxon>Arthropoda</taxon>
        <taxon>Hexapoda</taxon>
        <taxon>Insecta</taxon>
        <taxon>Pterygota</taxon>
        <taxon>Neoptera</taxon>
        <taxon>Endopterygota</taxon>
        <taxon>Coleoptera</taxon>
        <taxon>Polyphaga</taxon>
        <taxon>Cucujiformia</taxon>
        <taxon>Curculionidae</taxon>
        <taxon>Scolytinae</taxon>
        <taxon>Hypothenemus</taxon>
    </lineage>
</organism>
<dbReference type="PROSITE" id="PS50290">
    <property type="entry name" value="PI3_4_KINASE_3"/>
    <property type="match status" value="1"/>
</dbReference>
<dbReference type="EC" id="2.7.1.137" evidence="1 8"/>
<dbReference type="CDD" id="cd00870">
    <property type="entry name" value="PI3Ka_III"/>
    <property type="match status" value="1"/>
</dbReference>
<dbReference type="PROSITE" id="PS51545">
    <property type="entry name" value="PIK_HELICAL"/>
    <property type="match status" value="1"/>
</dbReference>
<dbReference type="FunFam" id="3.30.1010.10:FF:000002">
    <property type="entry name" value="Phosphatidylinositol 3-kinase catalytic subunit type 3"/>
    <property type="match status" value="1"/>
</dbReference>
<protein>
    <recommendedName>
        <fullName evidence="2 8">Phosphatidylinositol 3-kinase catalytic subunit type 3</fullName>
        <ecNumber evidence="1 8">2.7.1.137</ecNumber>
    </recommendedName>
</protein>
<evidence type="ECO:0000256" key="7">
    <source>
        <dbReference type="ARBA" id="ARBA00023985"/>
    </source>
</evidence>
<keyword evidence="15" id="KW-1185">Reference proteome</keyword>
<dbReference type="InterPro" id="IPR018936">
    <property type="entry name" value="PI3/4_kinase_CS"/>
</dbReference>
<keyword evidence="4 8" id="KW-0547">Nucleotide-binding</keyword>